<protein>
    <recommendedName>
        <fullName evidence="3">Chemotaxis protein CheA</fullName>
        <ecNumber evidence="2">2.7.13.3</ecNumber>
    </recommendedName>
</protein>
<dbReference type="GeneID" id="56085468"/>
<dbReference type="RefSeq" id="WP_179919370.1">
    <property type="nucleotide sequence ID" value="NZ_CP058909.1"/>
</dbReference>
<feature type="compositionally biased region" description="Acidic residues" evidence="12">
    <location>
        <begin position="274"/>
        <end position="285"/>
    </location>
</feature>
<dbReference type="InterPro" id="IPR003594">
    <property type="entry name" value="HATPase_dom"/>
</dbReference>
<evidence type="ECO:0000256" key="7">
    <source>
        <dbReference type="ARBA" id="ARBA00022741"/>
    </source>
</evidence>
<sequence length="767" mass="79821">MDDQYLDAFIRESEEAITDLNNSLLDLESDPDDQAAMDQIFRTAHTLKGNFGAMGFEDASDLAHAIEDLLDAMRQDEMAVTPERMDLIFAGVDMIEVIVREIESEGESTTDTDEMVAQLRAVMEESDFDSESGETPDPAVAGGAGDPDGASGAGAGSGDTDAGAADGADDAAVEAFDVSAGDADGRVVRADVSVGEGDMLGVDAMLALDRITATFDLLDADPDREAIEDGEFEDTFALALDAPDADAAAAELDAIGAVESADVVDATDALGGGDEGDAGENDADDGGVGSDATGSPDPAGDAPQAASGDDDGASVDEIKSVRVDVDQLDDLHGLVEQLVTSRIKLRRAVETDDLAGASENLNELDKITANLQNTVMDMRLIPLKKVVGKFPRMVRDLSRELDKDVEFTIEGEDIELDRTILTEISDPLMHIIRNSLDHGIEAPAEREAAGKDPTGQVELRASRERDHVIIEVEDDGAGLDVEAIERKAIEKGVRSSDEIEAMSDSAVYDLVFHPGFSTADEVTDTSGRGVGMDVVHDTVTQLDGSVSVDSTPGEGTTVSLRLPVTMAIVKVLFVEVGDEEYGVPLKNVDEITRTSAIKQINGNDVIKHNDDIYPVVDLAERFDVPGTHATADADAEGAETAATDGGEPTDATGDPADATGEAVDSTDESAEAADGQVERGAAGAVAGAGSDAAAGAVDAAGPGGDEGMLVRIRESERQVALRCDAVNSQEEVVVKPLEGILSGTPGLSGTAVLGDGNIVHILDVVTL</sequence>
<feature type="region of interest" description="Disordered" evidence="12">
    <location>
        <begin position="267"/>
        <end position="313"/>
    </location>
</feature>
<dbReference type="KEGG" id="hpel:HZS54_22725"/>
<dbReference type="GO" id="GO:0005737">
    <property type="term" value="C:cytoplasm"/>
    <property type="evidence" value="ECO:0007669"/>
    <property type="project" value="InterPro"/>
</dbReference>
<dbReference type="Gene3D" id="1.10.287.560">
    <property type="entry name" value="Histidine kinase CheA-like, homodimeric domain"/>
    <property type="match status" value="1"/>
</dbReference>
<keyword evidence="8" id="KW-0418">Kinase</keyword>
<feature type="compositionally biased region" description="Acidic residues" evidence="12">
    <location>
        <begin position="125"/>
        <end position="134"/>
    </location>
</feature>
<dbReference type="InterPro" id="IPR004105">
    <property type="entry name" value="CheA-like_dim"/>
</dbReference>
<dbReference type="PRINTS" id="PR00344">
    <property type="entry name" value="BCTRLSENSOR"/>
</dbReference>
<dbReference type="InterPro" id="IPR008207">
    <property type="entry name" value="Sig_transdc_His_kin_Hpt_dom"/>
</dbReference>
<dbReference type="Pfam" id="PF07194">
    <property type="entry name" value="P2"/>
    <property type="match status" value="1"/>
</dbReference>
<dbReference type="SMART" id="SM00260">
    <property type="entry name" value="CheW"/>
    <property type="match status" value="1"/>
</dbReference>
<keyword evidence="16" id="KW-1185">Reference proteome</keyword>
<dbReference type="Pfam" id="PF01627">
    <property type="entry name" value="Hpt"/>
    <property type="match status" value="1"/>
</dbReference>
<dbReference type="Gene3D" id="1.20.120.160">
    <property type="entry name" value="HPT domain"/>
    <property type="match status" value="1"/>
</dbReference>
<feature type="domain" description="Histidine kinase" evidence="13">
    <location>
        <begin position="350"/>
        <end position="566"/>
    </location>
</feature>
<evidence type="ECO:0000256" key="3">
    <source>
        <dbReference type="ARBA" id="ARBA00021495"/>
    </source>
</evidence>
<dbReference type="InterPro" id="IPR036097">
    <property type="entry name" value="HisK_dim/P_sf"/>
</dbReference>
<name>A0A7D5PE57_9EURY</name>
<keyword evidence="6" id="KW-0808">Transferase</keyword>
<evidence type="ECO:0000256" key="10">
    <source>
        <dbReference type="ARBA" id="ARBA00023012"/>
    </source>
</evidence>
<feature type="region of interest" description="Disordered" evidence="12">
    <location>
        <begin position="125"/>
        <end position="167"/>
    </location>
</feature>
<dbReference type="SUPFAM" id="SSF47226">
    <property type="entry name" value="Histidine-containing phosphotransfer domain, HPT domain"/>
    <property type="match status" value="1"/>
</dbReference>
<dbReference type="Pfam" id="PF02518">
    <property type="entry name" value="HATPase_c"/>
    <property type="match status" value="1"/>
</dbReference>
<feature type="region of interest" description="Disordered" evidence="12">
    <location>
        <begin position="632"/>
        <end position="684"/>
    </location>
</feature>
<evidence type="ECO:0000256" key="6">
    <source>
        <dbReference type="ARBA" id="ARBA00022679"/>
    </source>
</evidence>
<dbReference type="PANTHER" id="PTHR43395">
    <property type="entry name" value="SENSOR HISTIDINE KINASE CHEA"/>
    <property type="match status" value="1"/>
</dbReference>
<dbReference type="Gene3D" id="2.30.30.40">
    <property type="entry name" value="SH3 Domains"/>
    <property type="match status" value="2"/>
</dbReference>
<dbReference type="Pfam" id="PF01584">
    <property type="entry name" value="CheW"/>
    <property type="match status" value="2"/>
</dbReference>
<keyword evidence="4" id="KW-0145">Chemotaxis</keyword>
<dbReference type="EMBL" id="CP058909">
    <property type="protein sequence ID" value="QLH84278.1"/>
    <property type="molecule type" value="Genomic_DNA"/>
</dbReference>
<dbReference type="PANTHER" id="PTHR43395:SF10">
    <property type="entry name" value="CHEMOTAXIS PROTEIN CHEA"/>
    <property type="match status" value="1"/>
</dbReference>
<keyword evidence="5 11" id="KW-0597">Phosphoprotein</keyword>
<dbReference type="SUPFAM" id="SSF55874">
    <property type="entry name" value="ATPase domain of HSP90 chaperone/DNA topoisomerase II/histidine kinase"/>
    <property type="match status" value="1"/>
</dbReference>
<dbReference type="SMART" id="SM00073">
    <property type="entry name" value="HPT"/>
    <property type="match status" value="1"/>
</dbReference>
<dbReference type="SUPFAM" id="SSF47384">
    <property type="entry name" value="Homodimeric domain of signal transducing histidine kinase"/>
    <property type="match status" value="1"/>
</dbReference>
<evidence type="ECO:0000259" key="13">
    <source>
        <dbReference type="PROSITE" id="PS50109"/>
    </source>
</evidence>
<gene>
    <name evidence="15" type="ORF">HZS54_22725</name>
</gene>
<reference evidence="15 16" key="1">
    <citation type="submission" date="2020-07" db="EMBL/GenBank/DDBJ databases">
        <title>Halosimplex litoreum sp. nov. and Halosimplex rubrum sp. nov., isolated from different salt environments.</title>
        <authorList>
            <person name="Cui H."/>
        </authorList>
    </citation>
    <scope>NUCLEOTIDE SEQUENCE [LARGE SCALE GENOMIC DNA]</scope>
    <source>
        <strain evidence="15 16">R2</strain>
    </source>
</reference>
<dbReference type="InterPro" id="IPR036061">
    <property type="entry name" value="CheW-like_dom_sf"/>
</dbReference>
<feature type="domain" description="HPt" evidence="14">
    <location>
        <begin position="1"/>
        <end position="102"/>
    </location>
</feature>
<evidence type="ECO:0000313" key="15">
    <source>
        <dbReference type="EMBL" id="QLH84278.1"/>
    </source>
</evidence>
<evidence type="ECO:0000313" key="16">
    <source>
        <dbReference type="Proteomes" id="UP000509346"/>
    </source>
</evidence>
<evidence type="ECO:0000256" key="12">
    <source>
        <dbReference type="SAM" id="MobiDB-lite"/>
    </source>
</evidence>
<dbReference type="OrthoDB" id="293137at2157"/>
<evidence type="ECO:0000256" key="2">
    <source>
        <dbReference type="ARBA" id="ARBA00012438"/>
    </source>
</evidence>
<evidence type="ECO:0000259" key="14">
    <source>
        <dbReference type="PROSITE" id="PS50894"/>
    </source>
</evidence>
<dbReference type="Gene3D" id="2.40.50.180">
    <property type="entry name" value="CheA-289, Domain 4"/>
    <property type="match status" value="1"/>
</dbReference>
<dbReference type="Pfam" id="PF02895">
    <property type="entry name" value="H-kinase_dim"/>
    <property type="match status" value="1"/>
</dbReference>
<dbReference type="SUPFAM" id="SSF50341">
    <property type="entry name" value="CheW-like"/>
    <property type="match status" value="2"/>
</dbReference>
<comment type="catalytic activity">
    <reaction evidence="1">
        <text>ATP + protein L-histidine = ADP + protein N-phospho-L-histidine.</text>
        <dbReference type="EC" id="2.7.13.3"/>
    </reaction>
</comment>
<evidence type="ECO:0000256" key="5">
    <source>
        <dbReference type="ARBA" id="ARBA00022553"/>
    </source>
</evidence>
<feature type="compositionally biased region" description="Low complexity" evidence="12">
    <location>
        <begin position="294"/>
        <end position="307"/>
    </location>
</feature>
<proteinExistence type="predicted"/>
<dbReference type="CDD" id="cd00088">
    <property type="entry name" value="HPT"/>
    <property type="match status" value="1"/>
</dbReference>
<feature type="compositionally biased region" description="Gly residues" evidence="12">
    <location>
        <begin position="142"/>
        <end position="157"/>
    </location>
</feature>
<keyword evidence="9" id="KW-0067">ATP-binding</keyword>
<dbReference type="InterPro" id="IPR051315">
    <property type="entry name" value="Bact_Chemotaxis_CheA"/>
</dbReference>
<dbReference type="EC" id="2.7.13.3" evidence="2"/>
<feature type="modified residue" description="Phosphohistidine" evidence="11">
    <location>
        <position position="45"/>
    </location>
</feature>
<dbReference type="GO" id="GO:0006935">
    <property type="term" value="P:chemotaxis"/>
    <property type="evidence" value="ECO:0007669"/>
    <property type="project" value="UniProtKB-KW"/>
</dbReference>
<dbReference type="InterPro" id="IPR004358">
    <property type="entry name" value="Sig_transdc_His_kin-like_C"/>
</dbReference>
<dbReference type="InterPro" id="IPR010808">
    <property type="entry name" value="CheA_P2-bd"/>
</dbReference>
<dbReference type="Gene3D" id="3.30.565.10">
    <property type="entry name" value="Histidine kinase-like ATPase, C-terminal domain"/>
    <property type="match status" value="1"/>
</dbReference>
<dbReference type="InterPro" id="IPR002545">
    <property type="entry name" value="CheW-lke_dom"/>
</dbReference>
<dbReference type="GO" id="GO:0005524">
    <property type="term" value="F:ATP binding"/>
    <property type="evidence" value="ECO:0007669"/>
    <property type="project" value="UniProtKB-KW"/>
</dbReference>
<dbReference type="GO" id="GO:0000155">
    <property type="term" value="F:phosphorelay sensor kinase activity"/>
    <property type="evidence" value="ECO:0007669"/>
    <property type="project" value="InterPro"/>
</dbReference>
<dbReference type="AlphaFoldDB" id="A0A7D5PE57"/>
<dbReference type="PROSITE" id="PS50109">
    <property type="entry name" value="HIS_KIN"/>
    <property type="match status" value="1"/>
</dbReference>
<organism evidence="15 16">
    <name type="scientific">Halosimplex pelagicum</name>
    <dbReference type="NCBI Taxonomy" id="869886"/>
    <lineage>
        <taxon>Archaea</taxon>
        <taxon>Methanobacteriati</taxon>
        <taxon>Methanobacteriota</taxon>
        <taxon>Stenosarchaea group</taxon>
        <taxon>Halobacteria</taxon>
        <taxon>Halobacteriales</taxon>
        <taxon>Haloarculaceae</taxon>
        <taxon>Halosimplex</taxon>
    </lineage>
</organism>
<dbReference type="SMART" id="SM00387">
    <property type="entry name" value="HATPase_c"/>
    <property type="match status" value="1"/>
</dbReference>
<dbReference type="PROSITE" id="PS50894">
    <property type="entry name" value="HPT"/>
    <property type="match status" value="1"/>
</dbReference>
<dbReference type="SMART" id="SM01231">
    <property type="entry name" value="H-kinase_dim"/>
    <property type="match status" value="1"/>
</dbReference>
<evidence type="ECO:0000256" key="11">
    <source>
        <dbReference type="PROSITE-ProRule" id="PRU00110"/>
    </source>
</evidence>
<dbReference type="FunFam" id="3.30.565.10:FF:000016">
    <property type="entry name" value="Chemotaxis protein CheA, putative"/>
    <property type="match status" value="1"/>
</dbReference>
<dbReference type="InterPro" id="IPR036641">
    <property type="entry name" value="HPT_dom_sf"/>
</dbReference>
<dbReference type="InterPro" id="IPR005467">
    <property type="entry name" value="His_kinase_dom"/>
</dbReference>
<keyword evidence="10" id="KW-0902">Two-component regulatory system</keyword>
<dbReference type="Proteomes" id="UP000509346">
    <property type="component" value="Chromosome"/>
</dbReference>
<evidence type="ECO:0000256" key="1">
    <source>
        <dbReference type="ARBA" id="ARBA00000085"/>
    </source>
</evidence>
<evidence type="ECO:0000256" key="4">
    <source>
        <dbReference type="ARBA" id="ARBA00022500"/>
    </source>
</evidence>
<evidence type="ECO:0000256" key="8">
    <source>
        <dbReference type="ARBA" id="ARBA00022777"/>
    </source>
</evidence>
<evidence type="ECO:0000256" key="9">
    <source>
        <dbReference type="ARBA" id="ARBA00022840"/>
    </source>
</evidence>
<keyword evidence="7" id="KW-0547">Nucleotide-binding</keyword>
<dbReference type="CDD" id="cd16916">
    <property type="entry name" value="HATPase_CheA-like"/>
    <property type="match status" value="1"/>
</dbReference>
<dbReference type="InterPro" id="IPR037006">
    <property type="entry name" value="CheA-like_homodim_sf"/>
</dbReference>
<dbReference type="InterPro" id="IPR036890">
    <property type="entry name" value="HATPase_C_sf"/>
</dbReference>
<accession>A0A7D5PE57</accession>